<dbReference type="PANTHER" id="PTHR47268">
    <property type="entry name" value="ACYLPHOSPHATASE"/>
    <property type="match status" value="1"/>
</dbReference>
<reference evidence="2" key="1">
    <citation type="submission" date="2018-05" db="EMBL/GenBank/DDBJ databases">
        <authorList>
            <person name="Lanie J.A."/>
            <person name="Ng W.-L."/>
            <person name="Kazmierczak K.M."/>
            <person name="Andrzejewski T.M."/>
            <person name="Davidsen T.M."/>
            <person name="Wayne K.J."/>
            <person name="Tettelin H."/>
            <person name="Glass J.I."/>
            <person name="Rusch D."/>
            <person name="Podicherti R."/>
            <person name="Tsui H.-C.T."/>
            <person name="Winkler M.E."/>
        </authorList>
    </citation>
    <scope>NUCLEOTIDE SEQUENCE</scope>
</reference>
<evidence type="ECO:0000259" key="1">
    <source>
        <dbReference type="PROSITE" id="PS51160"/>
    </source>
</evidence>
<name>A0A381NSJ5_9ZZZZ</name>
<dbReference type="InterPro" id="IPR001792">
    <property type="entry name" value="Acylphosphatase-like_dom"/>
</dbReference>
<dbReference type="PANTHER" id="PTHR47268:SF4">
    <property type="entry name" value="ACYLPHOSPHATASE"/>
    <property type="match status" value="1"/>
</dbReference>
<dbReference type="AlphaFoldDB" id="A0A381NSJ5"/>
<dbReference type="InterPro" id="IPR036046">
    <property type="entry name" value="Acylphosphatase-like_dom_sf"/>
</dbReference>
<sequence>MVSGKVQRVWFRKQTQAKALELGLNGWVKNLFTNAVEIIAEGNIDNLTELTGWLQNGPPLAKVDKLSIEWFPAENEFNSFDIVK</sequence>
<dbReference type="Gene3D" id="3.30.70.100">
    <property type="match status" value="1"/>
</dbReference>
<dbReference type="GO" id="GO:0003998">
    <property type="term" value="F:acylphosphatase activity"/>
    <property type="evidence" value="ECO:0007669"/>
    <property type="project" value="InterPro"/>
</dbReference>
<organism evidence="2">
    <name type="scientific">marine metagenome</name>
    <dbReference type="NCBI Taxonomy" id="408172"/>
    <lineage>
        <taxon>unclassified sequences</taxon>
        <taxon>metagenomes</taxon>
        <taxon>ecological metagenomes</taxon>
    </lineage>
</organism>
<protein>
    <recommendedName>
        <fullName evidence="1">Acylphosphatase-like domain-containing protein</fullName>
    </recommendedName>
</protein>
<proteinExistence type="predicted"/>
<dbReference type="SUPFAM" id="SSF54975">
    <property type="entry name" value="Acylphosphatase/BLUF domain-like"/>
    <property type="match status" value="1"/>
</dbReference>
<feature type="domain" description="Acylphosphatase-like" evidence="1">
    <location>
        <begin position="1"/>
        <end position="84"/>
    </location>
</feature>
<dbReference type="Pfam" id="PF00708">
    <property type="entry name" value="Acylphosphatase"/>
    <property type="match status" value="1"/>
</dbReference>
<gene>
    <name evidence="2" type="ORF">METZ01_LOCUS10416</name>
</gene>
<accession>A0A381NSJ5</accession>
<evidence type="ECO:0000313" key="2">
    <source>
        <dbReference type="EMBL" id="SUZ57562.1"/>
    </source>
</evidence>
<dbReference type="EMBL" id="UINC01000565">
    <property type="protein sequence ID" value="SUZ57562.1"/>
    <property type="molecule type" value="Genomic_DNA"/>
</dbReference>
<dbReference type="InterPro" id="IPR020456">
    <property type="entry name" value="Acylphosphatase"/>
</dbReference>
<dbReference type="PROSITE" id="PS51160">
    <property type="entry name" value="ACYLPHOSPHATASE_3"/>
    <property type="match status" value="1"/>
</dbReference>